<name>A0A936Z1R1_9BURK</name>
<reference evidence="2 3" key="1">
    <citation type="journal article" date="2017" name="Int. J. Syst. Evol. Microbiol.">
        <title>Ramlibacter monticola sp. nov., isolated from forest soil.</title>
        <authorList>
            <person name="Chaudhary D.K."/>
            <person name="Kim J."/>
        </authorList>
    </citation>
    <scope>NUCLEOTIDE SEQUENCE [LARGE SCALE GENOMIC DNA]</scope>
    <source>
        <strain evidence="2 3">KACC 19175</strain>
    </source>
</reference>
<comment type="caution">
    <text evidence="2">The sequence shown here is derived from an EMBL/GenBank/DDBJ whole genome shotgun (WGS) entry which is preliminary data.</text>
</comment>
<evidence type="ECO:0000313" key="3">
    <source>
        <dbReference type="Proteomes" id="UP000599109"/>
    </source>
</evidence>
<evidence type="ECO:0000256" key="1">
    <source>
        <dbReference type="SAM" id="SignalP"/>
    </source>
</evidence>
<dbReference type="EMBL" id="JAEQNE010000004">
    <property type="protein sequence ID" value="MBL0393043.1"/>
    <property type="molecule type" value="Genomic_DNA"/>
</dbReference>
<keyword evidence="1" id="KW-0732">Signal</keyword>
<proteinExistence type="predicted"/>
<evidence type="ECO:0000313" key="2">
    <source>
        <dbReference type="EMBL" id="MBL0393043.1"/>
    </source>
</evidence>
<sequence>MKIALAAATLAVLLDLAGCAAAAVPASSNSPCAVEASSACQTYRYANAP</sequence>
<protein>
    <recommendedName>
        <fullName evidence="4">Lipoprotein</fullName>
    </recommendedName>
</protein>
<gene>
    <name evidence="2" type="ORF">JJ685_18030</name>
</gene>
<dbReference type="AlphaFoldDB" id="A0A936Z1R1"/>
<evidence type="ECO:0008006" key="4">
    <source>
        <dbReference type="Google" id="ProtNLM"/>
    </source>
</evidence>
<dbReference type="RefSeq" id="WP_201675702.1">
    <property type="nucleotide sequence ID" value="NZ_JAEQNE010000004.1"/>
</dbReference>
<accession>A0A936Z1R1</accession>
<dbReference type="Proteomes" id="UP000599109">
    <property type="component" value="Unassembled WGS sequence"/>
</dbReference>
<keyword evidence="3" id="KW-1185">Reference proteome</keyword>
<organism evidence="2 3">
    <name type="scientific">Ramlibacter monticola</name>
    <dbReference type="NCBI Taxonomy" id="1926872"/>
    <lineage>
        <taxon>Bacteria</taxon>
        <taxon>Pseudomonadati</taxon>
        <taxon>Pseudomonadota</taxon>
        <taxon>Betaproteobacteria</taxon>
        <taxon>Burkholderiales</taxon>
        <taxon>Comamonadaceae</taxon>
        <taxon>Ramlibacter</taxon>
    </lineage>
</organism>
<feature type="chain" id="PRO_5037252270" description="Lipoprotein" evidence="1">
    <location>
        <begin position="23"/>
        <end position="49"/>
    </location>
</feature>
<feature type="signal peptide" evidence="1">
    <location>
        <begin position="1"/>
        <end position="22"/>
    </location>
</feature>